<keyword evidence="5" id="KW-0627">Porphyrin biosynthesis</keyword>
<dbReference type="InterPro" id="IPR036291">
    <property type="entry name" value="NAD(P)-bd_dom_sf"/>
</dbReference>
<dbReference type="InterPro" id="IPR028161">
    <property type="entry name" value="Met8-like"/>
</dbReference>
<dbReference type="InterPro" id="IPR028281">
    <property type="entry name" value="Sirohaem_synthase_central"/>
</dbReference>
<dbReference type="Pfam" id="PF14824">
    <property type="entry name" value="Sirohm_synth_M"/>
    <property type="match status" value="1"/>
</dbReference>
<evidence type="ECO:0000256" key="3">
    <source>
        <dbReference type="ARBA" id="ARBA00023002"/>
    </source>
</evidence>
<reference evidence="8 9" key="1">
    <citation type="journal article" date="2018" name="Nat. Biotechnol.">
        <title>A standardized bacterial taxonomy based on genome phylogeny substantially revises the tree of life.</title>
        <authorList>
            <person name="Parks D.H."/>
            <person name="Chuvochina M."/>
            <person name="Waite D.W."/>
            <person name="Rinke C."/>
            <person name="Skarshewski A."/>
            <person name="Chaumeil P.A."/>
            <person name="Hugenholtz P."/>
        </authorList>
    </citation>
    <scope>NUCLEOTIDE SEQUENCE [LARGE SCALE GENOMIC DNA]</scope>
    <source>
        <strain evidence="8">UBA12529</strain>
    </source>
</reference>
<dbReference type="GO" id="GO:0043115">
    <property type="term" value="F:precorrin-2 dehydrogenase activity"/>
    <property type="evidence" value="ECO:0007669"/>
    <property type="project" value="UniProtKB-EC"/>
</dbReference>
<evidence type="ECO:0000313" key="8">
    <source>
        <dbReference type="EMBL" id="HAA84443.1"/>
    </source>
</evidence>
<evidence type="ECO:0000256" key="6">
    <source>
        <dbReference type="ARBA" id="ARBA00047561"/>
    </source>
</evidence>
<dbReference type="Proteomes" id="UP000257240">
    <property type="component" value="Unassembled WGS sequence"/>
</dbReference>
<dbReference type="Gene3D" id="3.40.50.720">
    <property type="entry name" value="NAD(P)-binding Rossmann-like Domain"/>
    <property type="match status" value="1"/>
</dbReference>
<dbReference type="Gene3D" id="1.10.8.610">
    <property type="entry name" value="SirC, precorrin-2 dehydrogenase, C-terminal helical domain-like"/>
    <property type="match status" value="1"/>
</dbReference>
<dbReference type="PANTHER" id="PTHR35330">
    <property type="entry name" value="SIROHEME BIOSYNTHESIS PROTEIN MET8"/>
    <property type="match status" value="1"/>
</dbReference>
<dbReference type="Pfam" id="PF13241">
    <property type="entry name" value="NAD_binding_7"/>
    <property type="match status" value="1"/>
</dbReference>
<dbReference type="EC" id="1.3.1.76" evidence="2"/>
<dbReference type="PANTHER" id="PTHR35330:SF1">
    <property type="entry name" value="SIROHEME BIOSYNTHESIS PROTEIN MET8"/>
    <property type="match status" value="1"/>
</dbReference>
<organism evidence="8 9">
    <name type="scientific">Thermodesulfobacterium commune</name>
    <dbReference type="NCBI Taxonomy" id="1741"/>
    <lineage>
        <taxon>Bacteria</taxon>
        <taxon>Pseudomonadati</taxon>
        <taxon>Thermodesulfobacteriota</taxon>
        <taxon>Thermodesulfobacteria</taxon>
        <taxon>Thermodesulfobacteriales</taxon>
        <taxon>Thermodesulfobacteriaceae</taxon>
        <taxon>Thermodesulfobacterium</taxon>
    </lineage>
</organism>
<dbReference type="InterPro" id="IPR006367">
    <property type="entry name" value="Sirohaem_synthase_N"/>
</dbReference>
<comment type="catalytic activity">
    <reaction evidence="6">
        <text>precorrin-2 + NAD(+) = sirohydrochlorin + NADH + 2 H(+)</text>
        <dbReference type="Rhea" id="RHEA:15613"/>
        <dbReference type="ChEBI" id="CHEBI:15378"/>
        <dbReference type="ChEBI" id="CHEBI:57540"/>
        <dbReference type="ChEBI" id="CHEBI:57945"/>
        <dbReference type="ChEBI" id="CHEBI:58351"/>
        <dbReference type="ChEBI" id="CHEBI:58827"/>
        <dbReference type="EC" id="1.3.1.76"/>
    </reaction>
</comment>
<dbReference type="SUPFAM" id="SSF51735">
    <property type="entry name" value="NAD(P)-binding Rossmann-fold domains"/>
    <property type="match status" value="1"/>
</dbReference>
<dbReference type="SUPFAM" id="SSF75615">
    <property type="entry name" value="Siroheme synthase middle domains-like"/>
    <property type="match status" value="1"/>
</dbReference>
<evidence type="ECO:0000256" key="2">
    <source>
        <dbReference type="ARBA" id="ARBA00012400"/>
    </source>
</evidence>
<dbReference type="GO" id="GO:0004325">
    <property type="term" value="F:ferrochelatase activity"/>
    <property type="evidence" value="ECO:0007669"/>
    <property type="project" value="InterPro"/>
</dbReference>
<name>A0A3B8N5J5_9BACT</name>
<evidence type="ECO:0000256" key="1">
    <source>
        <dbReference type="ARBA" id="ARBA00005010"/>
    </source>
</evidence>
<keyword evidence="4" id="KW-0520">NAD</keyword>
<proteinExistence type="predicted"/>
<protein>
    <recommendedName>
        <fullName evidence="2">precorrin-2 dehydrogenase</fullName>
        <ecNumber evidence="2">1.3.1.76</ecNumber>
    </recommendedName>
</protein>
<dbReference type="EMBL" id="DLVE01000083">
    <property type="protein sequence ID" value="HAA84443.1"/>
    <property type="molecule type" value="Genomic_DNA"/>
</dbReference>
<comment type="caution">
    <text evidence="8">The sequence shown here is derived from an EMBL/GenBank/DDBJ whole genome shotgun (WGS) entry which is preliminary data.</text>
</comment>
<dbReference type="InterPro" id="IPR042518">
    <property type="entry name" value="SirC_C"/>
</dbReference>
<feature type="domain" description="Siroheme synthase central" evidence="7">
    <location>
        <begin position="121"/>
        <end position="146"/>
    </location>
</feature>
<keyword evidence="3" id="KW-0560">Oxidoreductase</keyword>
<dbReference type="NCBIfam" id="TIGR01470">
    <property type="entry name" value="cysG_Nterm"/>
    <property type="match status" value="1"/>
</dbReference>
<dbReference type="AlphaFoldDB" id="A0A3B8N5J5"/>
<evidence type="ECO:0000313" key="9">
    <source>
        <dbReference type="Proteomes" id="UP000257240"/>
    </source>
</evidence>
<evidence type="ECO:0000259" key="7">
    <source>
        <dbReference type="Pfam" id="PF14824"/>
    </source>
</evidence>
<dbReference type="UniPathway" id="UPA00262">
    <property type="reaction ID" value="UER00222"/>
</dbReference>
<evidence type="ECO:0000256" key="5">
    <source>
        <dbReference type="ARBA" id="ARBA00023244"/>
    </source>
</evidence>
<dbReference type="GO" id="GO:0019354">
    <property type="term" value="P:siroheme biosynthetic process"/>
    <property type="evidence" value="ECO:0007669"/>
    <property type="project" value="UniProtKB-UniPathway"/>
</dbReference>
<gene>
    <name evidence="8" type="ORF">DCE01_06645</name>
</gene>
<sequence length="219" mass="24639">MTNVYFPVFLNLEGKLCVVIGGGKVGERKVLSLLQAKAFVKLISPEATPVLQKLAEEGQILWEKRIYQPGDLEGAWLVVAATNDPSTQRSIYDEANAKRVFCNMVDVPEFCSFIVPSVVKRGSLTIAISTSGASPAVARRIRESLEMQFGPEYEIYLKLMENLRKQILELNLSPTEKEIKLHRLAMAPIPQYIRNRDLDLLKTIIEKEGLIFPSELFES</sequence>
<comment type="pathway">
    <text evidence="1">Porphyrin-containing compound metabolism; siroheme biosynthesis; sirohydrochlorin from precorrin-2: step 1/1.</text>
</comment>
<evidence type="ECO:0000256" key="4">
    <source>
        <dbReference type="ARBA" id="ARBA00023027"/>
    </source>
</evidence>
<accession>A0A3B8N5J5</accession>